<protein>
    <submittedName>
        <fullName evidence="3">Uncharacterized protein</fullName>
    </submittedName>
</protein>
<keyword evidence="2" id="KW-0732">Signal</keyword>
<reference evidence="3 4" key="1">
    <citation type="submission" date="2018-12" db="EMBL/GenBank/DDBJ databases">
        <authorList>
            <consortium name="Pathogen Informatics"/>
        </authorList>
    </citation>
    <scope>NUCLEOTIDE SEQUENCE [LARGE SCALE GENOMIC DNA]</scope>
    <source>
        <strain evidence="3 4">NCTC11214</strain>
    </source>
</reference>
<dbReference type="EMBL" id="LR134117">
    <property type="protein sequence ID" value="VDZ52004.1"/>
    <property type="molecule type" value="Genomic_DNA"/>
</dbReference>
<dbReference type="KEGG" id="sof:NCTC11214_00481"/>
<evidence type="ECO:0000256" key="1">
    <source>
        <dbReference type="SAM" id="MobiDB-lite"/>
    </source>
</evidence>
<sequence>MKQTLKALTLPFLTAAVLFSTGALSAPAPADKPLPPQWQQGNVRPPFPGPDGHPMPKPGFCHGGELFCATSASDNPTDTINKLTAVIPTSQAKHYEVRVSVVALPDNPPLR</sequence>
<gene>
    <name evidence="3" type="ORF">NCTC11214_00481</name>
</gene>
<name>A0A3S4FHW1_SEROD</name>
<proteinExistence type="predicted"/>
<accession>A0A3S4FHW1</accession>
<feature type="region of interest" description="Disordered" evidence="1">
    <location>
        <begin position="26"/>
        <end position="58"/>
    </location>
</feature>
<feature type="signal peptide" evidence="2">
    <location>
        <begin position="1"/>
        <end position="25"/>
    </location>
</feature>
<feature type="compositionally biased region" description="Pro residues" evidence="1">
    <location>
        <begin position="45"/>
        <end position="57"/>
    </location>
</feature>
<feature type="chain" id="PRO_5041078696" evidence="2">
    <location>
        <begin position="26"/>
        <end position="111"/>
    </location>
</feature>
<evidence type="ECO:0000256" key="2">
    <source>
        <dbReference type="SAM" id="SignalP"/>
    </source>
</evidence>
<organism evidence="3 4">
    <name type="scientific">Serratia odorifera</name>
    <dbReference type="NCBI Taxonomy" id="618"/>
    <lineage>
        <taxon>Bacteria</taxon>
        <taxon>Pseudomonadati</taxon>
        <taxon>Pseudomonadota</taxon>
        <taxon>Gammaproteobacteria</taxon>
        <taxon>Enterobacterales</taxon>
        <taxon>Yersiniaceae</taxon>
        <taxon>Serratia</taxon>
    </lineage>
</organism>
<dbReference type="RefSeq" id="WP_004954808.1">
    <property type="nucleotide sequence ID" value="NZ_JAEKCK010000005.1"/>
</dbReference>
<dbReference type="Proteomes" id="UP000281391">
    <property type="component" value="Chromosome"/>
</dbReference>
<evidence type="ECO:0000313" key="4">
    <source>
        <dbReference type="Proteomes" id="UP000281391"/>
    </source>
</evidence>
<evidence type="ECO:0000313" key="3">
    <source>
        <dbReference type="EMBL" id="VDZ52004.1"/>
    </source>
</evidence>
<dbReference type="AlphaFoldDB" id="A0A3S4FHW1"/>